<dbReference type="InterPro" id="IPR001753">
    <property type="entry name" value="Enoyl-CoA_hydra/iso"/>
</dbReference>
<feature type="domain" description="3-hydroxyacyl-CoA dehydrogenase NAD binding" evidence="16">
    <location>
        <begin position="9"/>
        <end position="188"/>
    </location>
</feature>
<dbReference type="GO" id="GO:0006635">
    <property type="term" value="P:fatty acid beta-oxidation"/>
    <property type="evidence" value="ECO:0007669"/>
    <property type="project" value="UniProtKB-UniPathway"/>
</dbReference>
<dbReference type="PANTHER" id="PTHR23309:SF49">
    <property type="entry name" value="PEROXISOMAL BIFUNCTIONAL ENZYME"/>
    <property type="match status" value="1"/>
</dbReference>
<dbReference type="SUPFAM" id="SSF52096">
    <property type="entry name" value="ClpP/crotonase"/>
    <property type="match status" value="1"/>
</dbReference>
<organism evidence="17 18">
    <name type="scientific">Vulcanisaeta moutnovskia (strain 768-28)</name>
    <dbReference type="NCBI Taxonomy" id="985053"/>
    <lineage>
        <taxon>Archaea</taxon>
        <taxon>Thermoproteota</taxon>
        <taxon>Thermoprotei</taxon>
        <taxon>Thermoproteales</taxon>
        <taxon>Thermoproteaceae</taxon>
        <taxon>Vulcanisaeta</taxon>
    </lineage>
</organism>
<dbReference type="InterPro" id="IPR006108">
    <property type="entry name" value="3HC_DH_C"/>
</dbReference>
<keyword evidence="8" id="KW-0520">NAD</keyword>
<evidence type="ECO:0000256" key="5">
    <source>
        <dbReference type="ARBA" id="ARBA00011245"/>
    </source>
</evidence>
<evidence type="ECO:0000256" key="12">
    <source>
        <dbReference type="ARBA" id="ARBA00023239"/>
    </source>
</evidence>
<dbReference type="FunFam" id="1.10.12.10:FF:000001">
    <property type="entry name" value="Probable enoyl-CoA hydratase, mitochondrial"/>
    <property type="match status" value="1"/>
</dbReference>
<dbReference type="InterPro" id="IPR029045">
    <property type="entry name" value="ClpP/crotonase-like_dom_sf"/>
</dbReference>
<dbReference type="Pfam" id="PF00378">
    <property type="entry name" value="ECH_1"/>
    <property type="match status" value="1"/>
</dbReference>
<evidence type="ECO:0000256" key="13">
    <source>
        <dbReference type="ARBA" id="ARBA00023268"/>
    </source>
</evidence>
<dbReference type="GO" id="GO:0004300">
    <property type="term" value="F:enoyl-CoA hydratase activity"/>
    <property type="evidence" value="ECO:0007669"/>
    <property type="project" value="UniProtKB-ARBA"/>
</dbReference>
<evidence type="ECO:0000256" key="14">
    <source>
        <dbReference type="RuleBase" id="RU003707"/>
    </source>
</evidence>
<evidence type="ECO:0000256" key="4">
    <source>
        <dbReference type="ARBA" id="ARBA00008750"/>
    </source>
</evidence>
<dbReference type="GO" id="GO:0070403">
    <property type="term" value="F:NAD+ binding"/>
    <property type="evidence" value="ECO:0007669"/>
    <property type="project" value="InterPro"/>
</dbReference>
<dbReference type="GO" id="GO:0003857">
    <property type="term" value="F:(3S)-3-hydroxyacyl-CoA dehydrogenase (NAD+) activity"/>
    <property type="evidence" value="ECO:0007669"/>
    <property type="project" value="TreeGrafter"/>
</dbReference>
<dbReference type="FunFam" id="3.90.226.10:FF:000009">
    <property type="entry name" value="Carnitinyl-CoA dehydratase"/>
    <property type="match status" value="1"/>
</dbReference>
<dbReference type="Pfam" id="PF00725">
    <property type="entry name" value="3HCDH"/>
    <property type="match status" value="2"/>
</dbReference>
<dbReference type="InterPro" id="IPR006176">
    <property type="entry name" value="3-OHacyl-CoA_DH_NAD-bd"/>
</dbReference>
<dbReference type="HOGENOM" id="CLU_010448_2_1_2"/>
<dbReference type="KEGG" id="vmo:VMUT_0336"/>
<dbReference type="AlphaFoldDB" id="F0QTT3"/>
<dbReference type="InterPro" id="IPR036291">
    <property type="entry name" value="NAD(P)-bd_dom_sf"/>
</dbReference>
<dbReference type="GeneID" id="10287988"/>
<dbReference type="InterPro" id="IPR008927">
    <property type="entry name" value="6-PGluconate_DH-like_C_sf"/>
</dbReference>
<keyword evidence="10" id="KW-0576">Peroxisome</keyword>
<evidence type="ECO:0000256" key="3">
    <source>
        <dbReference type="ARBA" id="ARBA00005254"/>
    </source>
</evidence>
<keyword evidence="9" id="KW-0443">Lipid metabolism</keyword>
<evidence type="ECO:0000256" key="1">
    <source>
        <dbReference type="ARBA" id="ARBA00004275"/>
    </source>
</evidence>
<dbReference type="Gene3D" id="3.90.226.10">
    <property type="entry name" value="2-enoyl-CoA Hydratase, Chain A, domain 1"/>
    <property type="match status" value="1"/>
</dbReference>
<dbReference type="PROSITE" id="PS00166">
    <property type="entry name" value="ENOYL_COA_HYDRATASE"/>
    <property type="match status" value="1"/>
</dbReference>
<evidence type="ECO:0000256" key="6">
    <source>
        <dbReference type="ARBA" id="ARBA00022832"/>
    </source>
</evidence>
<dbReference type="EMBL" id="CP002529">
    <property type="protein sequence ID" value="ADY00549.1"/>
    <property type="molecule type" value="Genomic_DNA"/>
</dbReference>
<comment type="pathway">
    <text evidence="2">Lipid metabolism; fatty acid beta-oxidation.</text>
</comment>
<dbReference type="FunFam" id="3.40.50.720:FF:000009">
    <property type="entry name" value="Fatty oxidation complex, alpha subunit"/>
    <property type="match status" value="1"/>
</dbReference>
<evidence type="ECO:0000259" key="15">
    <source>
        <dbReference type="Pfam" id="PF00725"/>
    </source>
</evidence>
<accession>F0QTT3</accession>
<reference evidence="17 18" key="1">
    <citation type="journal article" date="2011" name="J. Bacteriol.">
        <title>Complete genome sequence of 'Vulcanisaeta moutnovskia' strain 768-28, a novel member of the hyperthermophilic crenarchaeal genus vulcanisaeta.</title>
        <authorList>
            <person name="Gumerov V.M."/>
            <person name="Mardanov A.V."/>
            <person name="Beletsky A.V."/>
            <person name="Prokofeva M.I."/>
            <person name="Bonch-Osmolovskaya E.A."/>
            <person name="Ravin N.V."/>
            <person name="Skryabin K.G."/>
        </authorList>
    </citation>
    <scope>NUCLEOTIDE SEQUENCE [LARGE SCALE GENOMIC DNA]</scope>
    <source>
        <strain evidence="17 18">768-28</strain>
    </source>
</reference>
<comment type="similarity">
    <text evidence="4">In the N-terminal section; belongs to the enoyl-CoA hydratase/isomerase family.</text>
</comment>
<dbReference type="Gene3D" id="1.10.1040.10">
    <property type="entry name" value="N-(1-d-carboxylethyl)-l-norvaline Dehydrogenase, domain 2"/>
    <property type="match status" value="2"/>
</dbReference>
<dbReference type="InterPro" id="IPR018376">
    <property type="entry name" value="Enoyl-CoA_hyd/isom_CS"/>
</dbReference>
<dbReference type="RefSeq" id="WP_013603712.1">
    <property type="nucleotide sequence ID" value="NC_015151.1"/>
</dbReference>
<keyword evidence="7" id="KW-0560">Oxidoreductase</keyword>
<evidence type="ECO:0000256" key="9">
    <source>
        <dbReference type="ARBA" id="ARBA00023098"/>
    </source>
</evidence>
<gene>
    <name evidence="17" type="ordered locus">VMUT_0336</name>
</gene>
<dbReference type="GO" id="GO:0016853">
    <property type="term" value="F:isomerase activity"/>
    <property type="evidence" value="ECO:0007669"/>
    <property type="project" value="UniProtKB-KW"/>
</dbReference>
<feature type="domain" description="3-hydroxyacyl-CoA dehydrogenase C-terminal" evidence="15">
    <location>
        <begin position="191"/>
        <end position="285"/>
    </location>
</feature>
<dbReference type="Pfam" id="PF02737">
    <property type="entry name" value="3HCDH_N"/>
    <property type="match status" value="1"/>
</dbReference>
<dbReference type="Gene3D" id="1.10.12.10">
    <property type="entry name" value="Lyase 2-enoyl-coa Hydratase, Chain A, domain 2"/>
    <property type="match status" value="1"/>
</dbReference>
<name>F0QTT3_VULM7</name>
<dbReference type="CDD" id="cd06558">
    <property type="entry name" value="crotonase-like"/>
    <property type="match status" value="1"/>
</dbReference>
<comment type="similarity">
    <text evidence="3 14">Belongs to the enoyl-CoA hydratase/isomerase family.</text>
</comment>
<keyword evidence="6" id="KW-0276">Fatty acid metabolism</keyword>
<keyword evidence="12" id="KW-0456">Lyase</keyword>
<comment type="subcellular location">
    <subcellularLocation>
        <location evidence="1">Peroxisome</location>
    </subcellularLocation>
</comment>
<dbReference type="InterPro" id="IPR014748">
    <property type="entry name" value="Enoyl-CoA_hydra_C"/>
</dbReference>
<dbReference type="STRING" id="985053.VMUT_0336"/>
<dbReference type="Gene3D" id="3.40.50.720">
    <property type="entry name" value="NAD(P)-binding Rossmann-like Domain"/>
    <property type="match status" value="1"/>
</dbReference>
<evidence type="ECO:0000256" key="2">
    <source>
        <dbReference type="ARBA" id="ARBA00005005"/>
    </source>
</evidence>
<evidence type="ECO:0000256" key="11">
    <source>
        <dbReference type="ARBA" id="ARBA00023235"/>
    </source>
</evidence>
<dbReference type="SUPFAM" id="SSF51735">
    <property type="entry name" value="NAD(P)-binding Rossmann-fold domains"/>
    <property type="match status" value="1"/>
</dbReference>
<dbReference type="UniPathway" id="UPA00659"/>
<feature type="domain" description="3-hydroxyacyl-CoA dehydrogenase C-terminal" evidence="15">
    <location>
        <begin position="309"/>
        <end position="399"/>
    </location>
</feature>
<sequence length="663" mass="73289">MSSSLSIRKVAVLGAGTMGHGITEVFAIAGYEVRLMDISDEILRNALNRIRDSLERLSKRGELKESVDTILSRITTTTNIAAAVEGVDFLVEAVPENAELKKNIFREADKYAPSHAIFASNTSTIPITELSEATSRRDKFIGLHFMNPPPLMKLVEITRGKYTSDETVNITVQLTRFLNKEPVVVNKDVPGFIVNRVLFRVMLEACREVMQEGVKIIDLDAMARNVLGLPMGPFELLDYIGLDTSLFIVKAMTERGFRAHPCPLLEDLVNKGKLGVKSGEGFYKYPGPGQYVKPKVLPDQGLDLDPVKLMAPAINELAWLVREGVASVEDIDKSVRLGLNYPWGLSDLADEIGIDNVVSALQHLKNVSNWDEYEPDPLLTEYVKSGKLGRKSGAGFRNYPEVEVRKYDEILLRIDPPAAWIVFNKPDKLNVLTPRMADEIVNALRAVEDDSRVKVVVITGNGRAFCAGADINQFQNSSPIQMFKAMRHYHSMTLEVEYYTKPVIAAINGYALGGGLEIAMACDIRIASEDALVGQPEINLGIIPGAGGTQRLTRLTNLGVSKELILTGKQVSARKALEYGIVNKVTPNHALEFEVRRWIKELASKPPLTLMLAKYAVNYGFESPIWSSLNNEAALFGVAISTKDSQEGVRAFLEKRKPKFVGE</sequence>
<evidence type="ECO:0000259" key="16">
    <source>
        <dbReference type="Pfam" id="PF02737"/>
    </source>
</evidence>
<dbReference type="OrthoDB" id="39812at2157"/>
<dbReference type="SUPFAM" id="SSF48179">
    <property type="entry name" value="6-phosphogluconate dehydrogenase C-terminal domain-like"/>
    <property type="match status" value="2"/>
</dbReference>
<keyword evidence="18" id="KW-1185">Reference proteome</keyword>
<comment type="subunit">
    <text evidence="5">Monomer.</text>
</comment>
<evidence type="ECO:0000256" key="7">
    <source>
        <dbReference type="ARBA" id="ARBA00023002"/>
    </source>
</evidence>
<dbReference type="InterPro" id="IPR013328">
    <property type="entry name" value="6PGD_dom2"/>
</dbReference>
<proteinExistence type="inferred from homology"/>
<dbReference type="Proteomes" id="UP000007485">
    <property type="component" value="Chromosome"/>
</dbReference>
<evidence type="ECO:0000313" key="17">
    <source>
        <dbReference type="EMBL" id="ADY00549.1"/>
    </source>
</evidence>
<keyword evidence="13" id="KW-0511">Multifunctional enzyme</keyword>
<evidence type="ECO:0000256" key="10">
    <source>
        <dbReference type="ARBA" id="ARBA00023140"/>
    </source>
</evidence>
<evidence type="ECO:0000313" key="18">
    <source>
        <dbReference type="Proteomes" id="UP000007485"/>
    </source>
</evidence>
<protein>
    <submittedName>
        <fullName evidence="17">3-hydroxyacyl-CoA dehydrogenase, NAD-binding protein</fullName>
    </submittedName>
</protein>
<keyword evidence="11" id="KW-0413">Isomerase</keyword>
<dbReference type="PANTHER" id="PTHR23309">
    <property type="entry name" value="3-HYDROXYACYL-COA DEHYROGENASE"/>
    <property type="match status" value="1"/>
</dbReference>
<evidence type="ECO:0000256" key="8">
    <source>
        <dbReference type="ARBA" id="ARBA00023027"/>
    </source>
</evidence>
<dbReference type="eggNOG" id="arCOG00249">
    <property type="taxonomic scope" value="Archaea"/>
</dbReference>